<feature type="compositionally biased region" description="Low complexity" evidence="1">
    <location>
        <begin position="358"/>
        <end position="375"/>
    </location>
</feature>
<dbReference type="Proteomes" id="UP000680038">
    <property type="component" value="Unassembled WGS sequence"/>
</dbReference>
<dbReference type="PROSITE" id="PS00018">
    <property type="entry name" value="EF_HAND_1"/>
    <property type="match status" value="1"/>
</dbReference>
<dbReference type="InterPro" id="IPR018247">
    <property type="entry name" value="EF_Hand_1_Ca_BS"/>
</dbReference>
<feature type="region of interest" description="Disordered" evidence="1">
    <location>
        <begin position="262"/>
        <end position="397"/>
    </location>
</feature>
<feature type="region of interest" description="Disordered" evidence="1">
    <location>
        <begin position="135"/>
        <end position="155"/>
    </location>
</feature>
<feature type="compositionally biased region" description="Polar residues" evidence="1">
    <location>
        <begin position="139"/>
        <end position="151"/>
    </location>
</feature>
<evidence type="ECO:0000256" key="1">
    <source>
        <dbReference type="SAM" id="MobiDB-lite"/>
    </source>
</evidence>
<evidence type="ECO:0000313" key="2">
    <source>
        <dbReference type="EMBL" id="CAG5018907.1"/>
    </source>
</evidence>
<feature type="compositionally biased region" description="Polar residues" evidence="1">
    <location>
        <begin position="296"/>
        <end position="318"/>
    </location>
</feature>
<comment type="caution">
    <text evidence="2">The sequence shown here is derived from an EMBL/GenBank/DDBJ whole genome shotgun (WGS) entry which is preliminary data.</text>
</comment>
<dbReference type="AlphaFoldDB" id="A0A916N8X0"/>
<gene>
    <name evidence="2" type="ORF">DYBT9275_06096</name>
</gene>
<evidence type="ECO:0000313" key="3">
    <source>
        <dbReference type="Proteomes" id="UP000680038"/>
    </source>
</evidence>
<keyword evidence="3" id="KW-1185">Reference proteome</keyword>
<sequence>MKPTVFLIAVLLSVVLPYKIFAQQEQEKLDLPGDNLNLYAALKLFQESETLEGFEKALNDESSQINNLDLNGDDNIDYIEVSDHIEEDIHYISLKVAVSENESQDVAVFIVRKMGDGQVEIQLVGDEELYGPDYIIEPNSETANDPGQTPNPGYKPSYRQAVPQPDVIYQVAAWPVVRFIFMPTYVVWRSPWRWNYYPPYWHPWRPSFWHYYYGYHYNLNPYYFHRYRRTVVYRYPPWRQHYYGGGIRSRSVIVVTRKQRGDYRNTYSKPSSARAGYNVSREKHPNTSGAYRRPSFDQNGRPVTNGPSYSRPGTTRPATSGPRPGNSTSPSRPGTSRPGNTNSPPSRPATRPGSGNTSRPAARPSESRPAARPGSNSRESTPRPANGNSTPRERAPR</sequence>
<dbReference type="EMBL" id="CAJRAF010000004">
    <property type="protein sequence ID" value="CAG5018907.1"/>
    <property type="molecule type" value="Genomic_DNA"/>
</dbReference>
<dbReference type="RefSeq" id="WP_215242382.1">
    <property type="nucleotide sequence ID" value="NZ_CAJRAF010000004.1"/>
</dbReference>
<evidence type="ECO:0008006" key="4">
    <source>
        <dbReference type="Google" id="ProtNLM"/>
    </source>
</evidence>
<reference evidence="2" key="1">
    <citation type="submission" date="2021-04" db="EMBL/GenBank/DDBJ databases">
        <authorList>
            <person name="Rodrigo-Torres L."/>
            <person name="Arahal R. D."/>
            <person name="Lucena T."/>
        </authorList>
    </citation>
    <scope>NUCLEOTIDE SEQUENCE</scope>
    <source>
        <strain evidence="2">CECT 9275</strain>
    </source>
</reference>
<organism evidence="2 3">
    <name type="scientific">Dyadobacter helix</name>
    <dbReference type="NCBI Taxonomy" id="2822344"/>
    <lineage>
        <taxon>Bacteria</taxon>
        <taxon>Pseudomonadati</taxon>
        <taxon>Bacteroidota</taxon>
        <taxon>Cytophagia</taxon>
        <taxon>Cytophagales</taxon>
        <taxon>Spirosomataceae</taxon>
        <taxon>Dyadobacter</taxon>
    </lineage>
</organism>
<proteinExistence type="predicted"/>
<name>A0A916N8X0_9BACT</name>
<accession>A0A916N8X0</accession>
<protein>
    <recommendedName>
        <fullName evidence="4">DUF3300 domain-containing protein</fullName>
    </recommendedName>
</protein>
<feature type="compositionally biased region" description="Low complexity" evidence="1">
    <location>
        <begin position="319"/>
        <end position="340"/>
    </location>
</feature>